<evidence type="ECO:0000313" key="1">
    <source>
        <dbReference type="EMBL" id="EWS72187.1"/>
    </source>
</evidence>
<dbReference type="RefSeq" id="XP_012655280.1">
    <property type="nucleotide sequence ID" value="XM_012799826.1"/>
</dbReference>
<evidence type="ECO:0000313" key="2">
    <source>
        <dbReference type="Proteomes" id="UP000009168"/>
    </source>
</evidence>
<protein>
    <submittedName>
        <fullName evidence="1">Uncharacterized protein</fullName>
    </submittedName>
</protein>
<keyword evidence="2" id="KW-1185">Reference proteome</keyword>
<dbReference type="GeneID" id="24440230"/>
<proteinExistence type="predicted"/>
<name>W7X425_TETTS</name>
<dbReference type="EMBL" id="GG662490">
    <property type="protein sequence ID" value="EWS72187.1"/>
    <property type="molecule type" value="Genomic_DNA"/>
</dbReference>
<dbReference type="AlphaFoldDB" id="W7X425"/>
<accession>W7X425</accession>
<organism evidence="1 2">
    <name type="scientific">Tetrahymena thermophila (strain SB210)</name>
    <dbReference type="NCBI Taxonomy" id="312017"/>
    <lineage>
        <taxon>Eukaryota</taxon>
        <taxon>Sar</taxon>
        <taxon>Alveolata</taxon>
        <taxon>Ciliophora</taxon>
        <taxon>Intramacronucleata</taxon>
        <taxon>Oligohymenophorea</taxon>
        <taxon>Hymenostomatida</taxon>
        <taxon>Tetrahymenina</taxon>
        <taxon>Tetrahymenidae</taxon>
        <taxon>Tetrahymena</taxon>
    </lineage>
</organism>
<dbReference type="Proteomes" id="UP000009168">
    <property type="component" value="Unassembled WGS sequence"/>
</dbReference>
<dbReference type="KEGG" id="tet:TTHERM_000691609"/>
<dbReference type="InParanoid" id="W7X425"/>
<reference evidence="2" key="1">
    <citation type="journal article" date="2006" name="PLoS Biol.">
        <title>Macronuclear genome sequence of the ciliate Tetrahymena thermophila, a model eukaryote.</title>
        <authorList>
            <person name="Eisen J.A."/>
            <person name="Coyne R.S."/>
            <person name="Wu M."/>
            <person name="Wu D."/>
            <person name="Thiagarajan M."/>
            <person name="Wortman J.R."/>
            <person name="Badger J.H."/>
            <person name="Ren Q."/>
            <person name="Amedeo P."/>
            <person name="Jones K.M."/>
            <person name="Tallon L.J."/>
            <person name="Delcher A.L."/>
            <person name="Salzberg S.L."/>
            <person name="Silva J.C."/>
            <person name="Haas B.J."/>
            <person name="Majoros W.H."/>
            <person name="Farzad M."/>
            <person name="Carlton J.M."/>
            <person name="Smith R.K. Jr."/>
            <person name="Garg J."/>
            <person name="Pearlman R.E."/>
            <person name="Karrer K.M."/>
            <person name="Sun L."/>
            <person name="Manning G."/>
            <person name="Elde N.C."/>
            <person name="Turkewitz A.P."/>
            <person name="Asai D.J."/>
            <person name="Wilkes D.E."/>
            <person name="Wang Y."/>
            <person name="Cai H."/>
            <person name="Collins K."/>
            <person name="Stewart B.A."/>
            <person name="Lee S.R."/>
            <person name="Wilamowska K."/>
            <person name="Weinberg Z."/>
            <person name="Ruzzo W.L."/>
            <person name="Wloga D."/>
            <person name="Gaertig J."/>
            <person name="Frankel J."/>
            <person name="Tsao C.-C."/>
            <person name="Gorovsky M.A."/>
            <person name="Keeling P.J."/>
            <person name="Waller R.F."/>
            <person name="Patron N.J."/>
            <person name="Cherry J.M."/>
            <person name="Stover N.A."/>
            <person name="Krieger C.J."/>
            <person name="del Toro C."/>
            <person name="Ryder H.F."/>
            <person name="Williamson S.C."/>
            <person name="Barbeau R.A."/>
            <person name="Hamilton E.P."/>
            <person name="Orias E."/>
        </authorList>
    </citation>
    <scope>NUCLEOTIDE SEQUENCE [LARGE SCALE GENOMIC DNA]</scope>
    <source>
        <strain evidence="2">SB210</strain>
    </source>
</reference>
<gene>
    <name evidence="1" type="ORF">TTHERM_000691609</name>
</gene>
<sequence length="75" mass="9183">MQFSIVSRFFIYLTSIYYNILCKKLSNSERFHYIEKSKKDYKLVSVRIVHTVKELTGYQRKTQSENPFRFYMILI</sequence>